<dbReference type="Proteomes" id="UP000054770">
    <property type="component" value="Unassembled WGS sequence"/>
</dbReference>
<comment type="caution">
    <text evidence="2">The sequence shown here is derived from an EMBL/GenBank/DDBJ whole genome shotgun (WGS) entry which is preliminary data.</text>
</comment>
<keyword evidence="3" id="KW-1185">Reference proteome</keyword>
<feature type="region of interest" description="Disordered" evidence="1">
    <location>
        <begin position="1"/>
        <end position="49"/>
    </location>
</feature>
<sequence>MTWGKADESNESGSKRADRSARRGQRALAALNQPSVGGPDASASAPSFS</sequence>
<protein>
    <submittedName>
        <fullName evidence="2">Uncharacterized protein</fullName>
    </submittedName>
</protein>
<evidence type="ECO:0000256" key="1">
    <source>
        <dbReference type="SAM" id="MobiDB-lite"/>
    </source>
</evidence>
<dbReference type="EMBL" id="FCON02000017">
    <property type="protein sequence ID" value="SAL44623.1"/>
    <property type="molecule type" value="Genomic_DNA"/>
</dbReference>
<proteinExistence type="predicted"/>
<feature type="compositionally biased region" description="Basic and acidic residues" evidence="1">
    <location>
        <begin position="1"/>
        <end position="21"/>
    </location>
</feature>
<name>A0A158HKL7_9BURK</name>
<reference evidence="2" key="1">
    <citation type="submission" date="2016-01" db="EMBL/GenBank/DDBJ databases">
        <authorList>
            <person name="Peeters C."/>
        </authorList>
    </citation>
    <scope>NUCLEOTIDE SEQUENCE [LARGE SCALE GENOMIC DNA]</scope>
    <source>
        <strain evidence="2">LMG 22940</strain>
    </source>
</reference>
<organism evidence="2 3">
    <name type="scientific">Caballeronia choica</name>
    <dbReference type="NCBI Taxonomy" id="326476"/>
    <lineage>
        <taxon>Bacteria</taxon>
        <taxon>Pseudomonadati</taxon>
        <taxon>Pseudomonadota</taxon>
        <taxon>Betaproteobacteria</taxon>
        <taxon>Burkholderiales</taxon>
        <taxon>Burkholderiaceae</taxon>
        <taxon>Caballeronia</taxon>
    </lineage>
</organism>
<dbReference type="AlphaFoldDB" id="A0A158HKL7"/>
<evidence type="ECO:0000313" key="3">
    <source>
        <dbReference type="Proteomes" id="UP000054770"/>
    </source>
</evidence>
<evidence type="ECO:0000313" key="2">
    <source>
        <dbReference type="EMBL" id="SAL44623.1"/>
    </source>
</evidence>
<accession>A0A158HKL7</accession>
<gene>
    <name evidence="2" type="ORF">AWB68_02097</name>
</gene>